<proteinExistence type="predicted"/>
<accession>A0AA39PQJ4</accession>
<dbReference type="AlphaFoldDB" id="A0AA39PQJ4"/>
<keyword evidence="2" id="KW-1185">Reference proteome</keyword>
<dbReference type="Proteomes" id="UP001175228">
    <property type="component" value="Unassembled WGS sequence"/>
</dbReference>
<protein>
    <submittedName>
        <fullName evidence="1">Uncharacterized protein</fullName>
    </submittedName>
</protein>
<sequence>MISLSSHLAAGPIGCTTTLPIFNVPFLGYRIVSHLHDYRHRLVIKVACPLNYQHILHPRYLLASKHKGIQVHAVRSYGVTAHISRFSHCISWFMATSLRHPAPWGNASTLYGRSKDTDRLFYLEVTSLSNEGHSDVIFVPQKRGMAHNAAPHSPYFAAR</sequence>
<evidence type="ECO:0000313" key="1">
    <source>
        <dbReference type="EMBL" id="KAK0488195.1"/>
    </source>
</evidence>
<dbReference type="EMBL" id="JAUEPU010000041">
    <property type="protein sequence ID" value="KAK0488195.1"/>
    <property type="molecule type" value="Genomic_DNA"/>
</dbReference>
<gene>
    <name evidence="1" type="ORF">EDD18DRAFT_1359880</name>
</gene>
<name>A0AA39PQJ4_9AGAR</name>
<evidence type="ECO:0000313" key="2">
    <source>
        <dbReference type="Proteomes" id="UP001175228"/>
    </source>
</evidence>
<reference evidence="1" key="1">
    <citation type="submission" date="2023-06" db="EMBL/GenBank/DDBJ databases">
        <authorList>
            <consortium name="Lawrence Berkeley National Laboratory"/>
            <person name="Ahrendt S."/>
            <person name="Sahu N."/>
            <person name="Indic B."/>
            <person name="Wong-Bajracharya J."/>
            <person name="Merenyi Z."/>
            <person name="Ke H.-M."/>
            <person name="Monk M."/>
            <person name="Kocsube S."/>
            <person name="Drula E."/>
            <person name="Lipzen A."/>
            <person name="Balint B."/>
            <person name="Henrissat B."/>
            <person name="Andreopoulos B."/>
            <person name="Martin F.M."/>
            <person name="Harder C.B."/>
            <person name="Rigling D."/>
            <person name="Ford K.L."/>
            <person name="Foster G.D."/>
            <person name="Pangilinan J."/>
            <person name="Papanicolaou A."/>
            <person name="Barry K."/>
            <person name="LaButti K."/>
            <person name="Viragh M."/>
            <person name="Koriabine M."/>
            <person name="Yan M."/>
            <person name="Riley R."/>
            <person name="Champramary S."/>
            <person name="Plett K.L."/>
            <person name="Tsai I.J."/>
            <person name="Slot J."/>
            <person name="Sipos G."/>
            <person name="Plett J."/>
            <person name="Nagy L.G."/>
            <person name="Grigoriev I.V."/>
        </authorList>
    </citation>
    <scope>NUCLEOTIDE SEQUENCE</scope>
    <source>
        <strain evidence="1">HWK02</strain>
    </source>
</reference>
<organism evidence="1 2">
    <name type="scientific">Armillaria luteobubalina</name>
    <dbReference type="NCBI Taxonomy" id="153913"/>
    <lineage>
        <taxon>Eukaryota</taxon>
        <taxon>Fungi</taxon>
        <taxon>Dikarya</taxon>
        <taxon>Basidiomycota</taxon>
        <taxon>Agaricomycotina</taxon>
        <taxon>Agaricomycetes</taxon>
        <taxon>Agaricomycetidae</taxon>
        <taxon>Agaricales</taxon>
        <taxon>Marasmiineae</taxon>
        <taxon>Physalacriaceae</taxon>
        <taxon>Armillaria</taxon>
    </lineage>
</organism>
<comment type="caution">
    <text evidence="1">The sequence shown here is derived from an EMBL/GenBank/DDBJ whole genome shotgun (WGS) entry which is preliminary data.</text>
</comment>